<keyword evidence="1" id="KW-1133">Transmembrane helix</keyword>
<dbReference type="Proteomes" id="UP001500748">
    <property type="component" value="Unassembled WGS sequence"/>
</dbReference>
<dbReference type="EMBL" id="BAABDU010000004">
    <property type="protein sequence ID" value="GAA3768449.1"/>
    <property type="molecule type" value="Genomic_DNA"/>
</dbReference>
<keyword evidence="3" id="KW-1185">Reference proteome</keyword>
<protein>
    <recommendedName>
        <fullName evidence="4">PH (Pleckstrin Homology) domain-containing protein</fullName>
    </recommendedName>
</protein>
<evidence type="ECO:0000313" key="2">
    <source>
        <dbReference type="EMBL" id="GAA3768449.1"/>
    </source>
</evidence>
<sequence>MYITSEFRKIVGIRIIAGFILFVITLSYVLYNGFSTLEINPLVVMAYMFLFFLLYCFPDLFKIYKLTITEKGIEKTLVITGAKQFISFDSIQYIKKGKVKLRSKTGDISDGYHFTTLILENKKSLVISPDHFENYLILMNNIQDNFKA</sequence>
<proteinExistence type="predicted"/>
<evidence type="ECO:0008006" key="4">
    <source>
        <dbReference type="Google" id="ProtNLM"/>
    </source>
</evidence>
<feature type="transmembrane region" description="Helical" evidence="1">
    <location>
        <begin position="12"/>
        <end position="31"/>
    </location>
</feature>
<accession>A0ABP7GN91</accession>
<gene>
    <name evidence="2" type="ORF">GCM10022423_22000</name>
</gene>
<reference evidence="3" key="1">
    <citation type="journal article" date="2019" name="Int. J. Syst. Evol. Microbiol.">
        <title>The Global Catalogue of Microorganisms (GCM) 10K type strain sequencing project: providing services to taxonomists for standard genome sequencing and annotation.</title>
        <authorList>
            <consortium name="The Broad Institute Genomics Platform"/>
            <consortium name="The Broad Institute Genome Sequencing Center for Infectious Disease"/>
            <person name="Wu L."/>
            <person name="Ma J."/>
        </authorList>
    </citation>
    <scope>NUCLEOTIDE SEQUENCE [LARGE SCALE GENOMIC DNA]</scope>
    <source>
        <strain evidence="3">JCM 17337</strain>
    </source>
</reference>
<organism evidence="2 3">
    <name type="scientific">Flavobacterium ginsengiterrae</name>
    <dbReference type="NCBI Taxonomy" id="871695"/>
    <lineage>
        <taxon>Bacteria</taxon>
        <taxon>Pseudomonadati</taxon>
        <taxon>Bacteroidota</taxon>
        <taxon>Flavobacteriia</taxon>
        <taxon>Flavobacteriales</taxon>
        <taxon>Flavobacteriaceae</taxon>
        <taxon>Flavobacterium</taxon>
    </lineage>
</organism>
<name>A0ABP7GN91_9FLAO</name>
<feature type="transmembrane region" description="Helical" evidence="1">
    <location>
        <begin position="43"/>
        <end position="61"/>
    </location>
</feature>
<keyword evidence="1" id="KW-0472">Membrane</keyword>
<comment type="caution">
    <text evidence="2">The sequence shown here is derived from an EMBL/GenBank/DDBJ whole genome shotgun (WGS) entry which is preliminary data.</text>
</comment>
<evidence type="ECO:0000313" key="3">
    <source>
        <dbReference type="Proteomes" id="UP001500748"/>
    </source>
</evidence>
<evidence type="ECO:0000256" key="1">
    <source>
        <dbReference type="SAM" id="Phobius"/>
    </source>
</evidence>
<keyword evidence="1" id="KW-0812">Transmembrane</keyword>